<dbReference type="InterPro" id="IPR023313">
    <property type="entry name" value="UBQ-conjugating_AS"/>
</dbReference>
<dbReference type="SMART" id="SM00212">
    <property type="entry name" value="UBCc"/>
    <property type="match status" value="1"/>
</dbReference>
<proteinExistence type="inferred from homology"/>
<keyword evidence="13" id="KW-0436">Ligase</keyword>
<comment type="similarity">
    <text evidence="10">Belongs to the ubiquitin-conjugating enzyme family.</text>
</comment>
<dbReference type="EC" id="2.3.2.34" evidence="7"/>
<keyword evidence="2" id="KW-0808">Transferase</keyword>
<dbReference type="PROSITE" id="PS00183">
    <property type="entry name" value="UBC_1"/>
    <property type="match status" value="1"/>
</dbReference>
<dbReference type="InterPro" id="IPR016135">
    <property type="entry name" value="UBQ-conjugating_enzyme/RWD"/>
</dbReference>
<comment type="catalytic activity">
    <reaction evidence="6">
        <text>[E1 NEDD8-activating enzyme]-S-[NEDD8 protein]-yl-L-cysteine + [E2 NEDD8-conjugating enzyme]-L-cysteine = [E1 NEDD8-activating enzyme]-L-cysteine + [E2 NEDD8-conjugating enzyme]-S-[NEDD8-protein]-yl-L-cysteine.</text>
        <dbReference type="EC" id="2.3.2.34"/>
    </reaction>
</comment>
<evidence type="ECO:0000256" key="1">
    <source>
        <dbReference type="ARBA" id="ARBA00005032"/>
    </source>
</evidence>
<dbReference type="InterPro" id="IPR050113">
    <property type="entry name" value="Ub_conjugating_enzyme"/>
</dbReference>
<comment type="pathway">
    <text evidence="1">Protein modification; protein neddylation.</text>
</comment>
<reference evidence="13" key="1">
    <citation type="submission" date="2019-09" db="EMBL/GenBank/DDBJ databases">
        <title>Organ-specific transcriptomic study of the physiology of the cattle tick, Rhipicephalus microplus.</title>
        <authorList>
            <person name="Tirloni L."/>
            <person name="Braz G."/>
            <person name="Gandara A.C.P."/>
            <person name="Sabadin G.A."/>
            <person name="da Silva R.M."/>
            <person name="Guizzo M.G."/>
            <person name="Machado J.A."/>
            <person name="Costa E.P."/>
            <person name="Gomes H.F."/>
            <person name="Moraes J."/>
            <person name="Mota M.B.S."/>
            <person name="Mesquita R.D."/>
            <person name="Alvarenga P.H."/>
            <person name="Alves F."/>
            <person name="Seixas A."/>
            <person name="da Fonseca R.N."/>
            <person name="Fogaca A."/>
            <person name="Logullo C."/>
            <person name="Tanaka A."/>
            <person name="Daffre S."/>
            <person name="Termignoni C."/>
            <person name="Vaz I.S.Jr."/>
            <person name="Oliveira P.L."/>
            <person name="Ribeiro J.M."/>
        </authorList>
    </citation>
    <scope>NUCLEOTIDE SEQUENCE</scope>
    <source>
        <strain evidence="13">Porto Alegre</strain>
    </source>
</reference>
<dbReference type="GO" id="GO:0061654">
    <property type="term" value="F:NEDD8 conjugating enzyme activity"/>
    <property type="evidence" value="ECO:0007669"/>
    <property type="project" value="UniProtKB-EC"/>
</dbReference>
<feature type="region of interest" description="Disordered" evidence="11">
    <location>
        <begin position="1"/>
        <end position="40"/>
    </location>
</feature>
<dbReference type="SUPFAM" id="SSF54495">
    <property type="entry name" value="UBC-like"/>
    <property type="match status" value="1"/>
</dbReference>
<dbReference type="Gene3D" id="3.10.110.10">
    <property type="entry name" value="Ubiquitin Conjugating Enzyme"/>
    <property type="match status" value="1"/>
</dbReference>
<evidence type="ECO:0000256" key="11">
    <source>
        <dbReference type="SAM" id="MobiDB-lite"/>
    </source>
</evidence>
<evidence type="ECO:0000256" key="4">
    <source>
        <dbReference type="ARBA" id="ARBA00022786"/>
    </source>
</evidence>
<dbReference type="AlphaFoldDB" id="A0A6M2D4A2"/>
<name>A0A6M2D4A2_RHIMP</name>
<dbReference type="OrthoDB" id="10249039at2759"/>
<evidence type="ECO:0000259" key="12">
    <source>
        <dbReference type="PROSITE" id="PS50127"/>
    </source>
</evidence>
<dbReference type="GO" id="GO:0016874">
    <property type="term" value="F:ligase activity"/>
    <property type="evidence" value="ECO:0007669"/>
    <property type="project" value="UniProtKB-KW"/>
</dbReference>
<evidence type="ECO:0000256" key="9">
    <source>
        <dbReference type="PROSITE-ProRule" id="PRU10133"/>
    </source>
</evidence>
<dbReference type="CDD" id="cd23794">
    <property type="entry name" value="UBCc_UBE2F_UBE2M"/>
    <property type="match status" value="1"/>
</dbReference>
<dbReference type="Pfam" id="PF00179">
    <property type="entry name" value="UQ_con"/>
    <property type="match status" value="1"/>
</dbReference>
<dbReference type="VEuPathDB" id="VectorBase:LOC119165609"/>
<evidence type="ECO:0000313" key="13">
    <source>
        <dbReference type="EMBL" id="NOV40959.1"/>
    </source>
</evidence>
<protein>
    <recommendedName>
        <fullName evidence="7">E2 NEDD8-conjugating enzyme</fullName>
        <ecNumber evidence="7">2.3.2.34</ecNumber>
    </recommendedName>
    <alternativeName>
        <fullName evidence="8">NEDD8 carrier protein</fullName>
    </alternativeName>
</protein>
<evidence type="ECO:0000256" key="7">
    <source>
        <dbReference type="ARBA" id="ARBA00044047"/>
    </source>
</evidence>
<dbReference type="PANTHER" id="PTHR24067">
    <property type="entry name" value="UBIQUITIN-CONJUGATING ENZYME E2"/>
    <property type="match status" value="1"/>
</dbReference>
<keyword evidence="5 10" id="KW-0067">ATP-binding</keyword>
<dbReference type="PROSITE" id="PS50127">
    <property type="entry name" value="UBC_2"/>
    <property type="match status" value="1"/>
</dbReference>
<feature type="active site" description="Glycyl thioester intermediate" evidence="9">
    <location>
        <position position="123"/>
    </location>
</feature>
<organism evidence="13">
    <name type="scientific">Rhipicephalus microplus</name>
    <name type="common">Cattle tick</name>
    <name type="synonym">Boophilus microplus</name>
    <dbReference type="NCBI Taxonomy" id="6941"/>
    <lineage>
        <taxon>Eukaryota</taxon>
        <taxon>Metazoa</taxon>
        <taxon>Ecdysozoa</taxon>
        <taxon>Arthropoda</taxon>
        <taxon>Chelicerata</taxon>
        <taxon>Arachnida</taxon>
        <taxon>Acari</taxon>
        <taxon>Parasitiformes</taxon>
        <taxon>Ixodida</taxon>
        <taxon>Ixodoidea</taxon>
        <taxon>Ixodidae</taxon>
        <taxon>Rhipicephalinae</taxon>
        <taxon>Rhipicephalus</taxon>
        <taxon>Boophilus</taxon>
    </lineage>
</organism>
<dbReference type="GO" id="GO:0005524">
    <property type="term" value="F:ATP binding"/>
    <property type="evidence" value="ECO:0007669"/>
    <property type="project" value="UniProtKB-UniRule"/>
</dbReference>
<feature type="domain" description="UBC core" evidence="12">
    <location>
        <begin position="41"/>
        <end position="185"/>
    </location>
</feature>
<dbReference type="InterPro" id="IPR000608">
    <property type="entry name" value="UBC"/>
</dbReference>
<accession>A0A6M2D4A2</accession>
<evidence type="ECO:0000256" key="3">
    <source>
        <dbReference type="ARBA" id="ARBA00022741"/>
    </source>
</evidence>
<evidence type="ECO:0000256" key="5">
    <source>
        <dbReference type="ARBA" id="ARBA00022840"/>
    </source>
</evidence>
<keyword evidence="3 10" id="KW-0547">Nucleotide-binding</keyword>
<sequence length="195" mass="22134">MSANPMDSVPRQQQQQKQVKLQERQHEQAGTSRGAMARSSATLARVAKDINDLNLPSTCHTVFPDPDDLMNFKLIISPDEGFYRNGRFTFNFRVGDNYPHKPPKVKCETRVFHPNIDLKGHVCLDILRGDWSPMMTLGSVVTALQFILLEPNTDDPFNEEAGQVLLHNRKLFEQYVRTSMSGGRVGSTYYDCCLE</sequence>
<evidence type="ECO:0000256" key="2">
    <source>
        <dbReference type="ARBA" id="ARBA00022679"/>
    </source>
</evidence>
<keyword evidence="4 10" id="KW-0833">Ubl conjugation pathway</keyword>
<evidence type="ECO:0000256" key="10">
    <source>
        <dbReference type="RuleBase" id="RU362109"/>
    </source>
</evidence>
<dbReference type="FunFam" id="3.10.110.10:FF:000239">
    <property type="entry name" value="NEDD8-conjugating enzyme Ubc12"/>
    <property type="match status" value="1"/>
</dbReference>
<evidence type="ECO:0000256" key="8">
    <source>
        <dbReference type="ARBA" id="ARBA00079113"/>
    </source>
</evidence>
<dbReference type="EMBL" id="GHWJ01008222">
    <property type="protein sequence ID" value="NOV40959.1"/>
    <property type="molecule type" value="Transcribed_RNA"/>
</dbReference>
<evidence type="ECO:0000256" key="6">
    <source>
        <dbReference type="ARBA" id="ARBA00043698"/>
    </source>
</evidence>